<dbReference type="InterPro" id="IPR002777">
    <property type="entry name" value="PFD_beta-like"/>
</dbReference>
<gene>
    <name evidence="5" type="ORF">HAKA00212_LOCUS23371</name>
</gene>
<accession>A0A7S3YAJ8</accession>
<feature type="coiled-coil region" evidence="4">
    <location>
        <begin position="24"/>
        <end position="51"/>
    </location>
</feature>
<dbReference type="AlphaFoldDB" id="A0A7S3YAJ8"/>
<comment type="function">
    <text evidence="3">Binds specifically to cytosolic chaperonin (c-CPN) and transfers target proteins to it. Binds to nascent polypeptide chain and promotes folding in an environment in which there are many competing pathways for nonnative proteins.</text>
</comment>
<comment type="similarity">
    <text evidence="1 3">Belongs to the prefoldin subunit beta family.</text>
</comment>
<proteinExistence type="inferred from homology"/>
<evidence type="ECO:0000256" key="4">
    <source>
        <dbReference type="SAM" id="Coils"/>
    </source>
</evidence>
<sequence>MKSNNSKPEEAEVRREDQLQINEFGQLNNRLNEIREDCKALKDKFDRLDDANTELMTGDGDDVKIFMGESFIQCSEEYATEYCEKEQEKLQGMLDTFKEEETAILERQKELKVVLYGRFGDAINLEA</sequence>
<keyword evidence="4" id="KW-0175">Coiled coil</keyword>
<organism evidence="5">
    <name type="scientific">Heterosigma akashiwo</name>
    <name type="common">Chromophytic alga</name>
    <name type="synonym">Heterosigma carterae</name>
    <dbReference type="NCBI Taxonomy" id="2829"/>
    <lineage>
        <taxon>Eukaryota</taxon>
        <taxon>Sar</taxon>
        <taxon>Stramenopiles</taxon>
        <taxon>Ochrophyta</taxon>
        <taxon>Raphidophyceae</taxon>
        <taxon>Chattonellales</taxon>
        <taxon>Chattonellaceae</taxon>
        <taxon>Heterosigma</taxon>
    </lineage>
</organism>
<dbReference type="PIRSF" id="PIRSF016477">
    <property type="entry name" value="Prefoldin_subunit_4"/>
    <property type="match status" value="1"/>
</dbReference>
<dbReference type="GO" id="GO:0051082">
    <property type="term" value="F:unfolded protein binding"/>
    <property type="evidence" value="ECO:0007669"/>
    <property type="project" value="InterPro"/>
</dbReference>
<dbReference type="Pfam" id="PF01920">
    <property type="entry name" value="Prefoldin_2"/>
    <property type="match status" value="1"/>
</dbReference>
<keyword evidence="2 3" id="KW-0143">Chaperone</keyword>
<evidence type="ECO:0000256" key="2">
    <source>
        <dbReference type="ARBA" id="ARBA00023186"/>
    </source>
</evidence>
<dbReference type="InterPro" id="IPR016661">
    <property type="entry name" value="PFDN4"/>
</dbReference>
<reference evidence="5" key="1">
    <citation type="submission" date="2021-01" db="EMBL/GenBank/DDBJ databases">
        <authorList>
            <person name="Corre E."/>
            <person name="Pelletier E."/>
            <person name="Niang G."/>
            <person name="Scheremetjew M."/>
            <person name="Finn R."/>
            <person name="Kale V."/>
            <person name="Holt S."/>
            <person name="Cochrane G."/>
            <person name="Meng A."/>
            <person name="Brown T."/>
            <person name="Cohen L."/>
        </authorList>
    </citation>
    <scope>NUCLEOTIDE SEQUENCE</scope>
    <source>
        <strain evidence="5">CCMP3107</strain>
    </source>
</reference>
<dbReference type="GO" id="GO:0006457">
    <property type="term" value="P:protein folding"/>
    <property type="evidence" value="ECO:0007669"/>
    <property type="project" value="UniProtKB-UniRule"/>
</dbReference>
<evidence type="ECO:0000313" key="5">
    <source>
        <dbReference type="EMBL" id="CAE0646082.1"/>
    </source>
</evidence>
<protein>
    <recommendedName>
        <fullName evidence="3">Prefoldin subunit 4</fullName>
    </recommendedName>
</protein>
<dbReference type="PANTHER" id="PTHR21100:SF9">
    <property type="entry name" value="PREFOLDIN SUBUNIT 4"/>
    <property type="match status" value="1"/>
</dbReference>
<dbReference type="PANTHER" id="PTHR21100">
    <property type="entry name" value="PREFOLDIN SUBUNIT 4"/>
    <property type="match status" value="1"/>
</dbReference>
<dbReference type="GO" id="GO:0016272">
    <property type="term" value="C:prefoldin complex"/>
    <property type="evidence" value="ECO:0007669"/>
    <property type="project" value="UniProtKB-UniRule"/>
</dbReference>
<dbReference type="EMBL" id="HBIU01052858">
    <property type="protein sequence ID" value="CAE0646082.1"/>
    <property type="molecule type" value="Transcribed_RNA"/>
</dbReference>
<name>A0A7S3YAJ8_HETAK</name>
<evidence type="ECO:0000256" key="1">
    <source>
        <dbReference type="ARBA" id="ARBA00008045"/>
    </source>
</evidence>
<dbReference type="GO" id="GO:0005737">
    <property type="term" value="C:cytoplasm"/>
    <property type="evidence" value="ECO:0007669"/>
    <property type="project" value="TreeGrafter"/>
</dbReference>
<dbReference type="SUPFAM" id="SSF46579">
    <property type="entry name" value="Prefoldin"/>
    <property type="match status" value="1"/>
</dbReference>
<dbReference type="CDD" id="cd23165">
    <property type="entry name" value="Prefoldin_4"/>
    <property type="match status" value="1"/>
</dbReference>
<evidence type="ECO:0000256" key="3">
    <source>
        <dbReference type="PIRNR" id="PIRNR016477"/>
    </source>
</evidence>
<comment type="subunit">
    <text evidence="3">Heterohexamer of two PFD-alpha type and four PFD-beta type subunits.</text>
</comment>